<evidence type="ECO:0000256" key="9">
    <source>
        <dbReference type="ARBA" id="ARBA00022777"/>
    </source>
</evidence>
<dbReference type="AlphaFoldDB" id="A0A7G9FRK7"/>
<keyword evidence="9" id="KW-0418">Kinase</keyword>
<keyword evidence="11 14" id="KW-1133">Transmembrane helix</keyword>
<dbReference type="EC" id="2.7.13.3" evidence="3"/>
<evidence type="ECO:0000256" key="4">
    <source>
        <dbReference type="ARBA" id="ARBA00022475"/>
    </source>
</evidence>
<dbReference type="SUPFAM" id="SSF158472">
    <property type="entry name" value="HAMP domain-like"/>
    <property type="match status" value="1"/>
</dbReference>
<evidence type="ECO:0000256" key="13">
    <source>
        <dbReference type="ARBA" id="ARBA00023136"/>
    </source>
</evidence>
<evidence type="ECO:0000256" key="10">
    <source>
        <dbReference type="ARBA" id="ARBA00022840"/>
    </source>
</evidence>
<evidence type="ECO:0000256" key="1">
    <source>
        <dbReference type="ARBA" id="ARBA00000085"/>
    </source>
</evidence>
<proteinExistence type="predicted"/>
<comment type="subcellular location">
    <subcellularLocation>
        <location evidence="2">Cell membrane</location>
        <topology evidence="2">Multi-pass membrane protein</topology>
    </subcellularLocation>
</comment>
<reference evidence="17 18" key="1">
    <citation type="submission" date="2020-08" db="EMBL/GenBank/DDBJ databases">
        <authorList>
            <person name="Liu C."/>
            <person name="Sun Q."/>
        </authorList>
    </citation>
    <scope>NUCLEOTIDE SEQUENCE [LARGE SCALE GENOMIC DNA]</scope>
    <source>
        <strain evidence="17 18">NSJ-8</strain>
    </source>
</reference>
<dbReference type="CDD" id="cd00082">
    <property type="entry name" value="HisKA"/>
    <property type="match status" value="1"/>
</dbReference>
<dbReference type="Gene3D" id="1.10.287.130">
    <property type="match status" value="1"/>
</dbReference>
<dbReference type="Pfam" id="PF00672">
    <property type="entry name" value="HAMP"/>
    <property type="match status" value="1"/>
</dbReference>
<dbReference type="GO" id="GO:0005524">
    <property type="term" value="F:ATP binding"/>
    <property type="evidence" value="ECO:0007669"/>
    <property type="project" value="UniProtKB-KW"/>
</dbReference>
<keyword evidence="13 14" id="KW-0472">Membrane</keyword>
<dbReference type="InterPro" id="IPR003660">
    <property type="entry name" value="HAMP_dom"/>
</dbReference>
<keyword evidence="12" id="KW-0902">Two-component regulatory system</keyword>
<feature type="domain" description="HAMP" evidence="16">
    <location>
        <begin position="197"/>
        <end position="249"/>
    </location>
</feature>
<evidence type="ECO:0000256" key="11">
    <source>
        <dbReference type="ARBA" id="ARBA00022989"/>
    </source>
</evidence>
<dbReference type="GO" id="GO:0005886">
    <property type="term" value="C:plasma membrane"/>
    <property type="evidence" value="ECO:0007669"/>
    <property type="project" value="UniProtKB-SubCell"/>
</dbReference>
<evidence type="ECO:0000256" key="8">
    <source>
        <dbReference type="ARBA" id="ARBA00022741"/>
    </source>
</evidence>
<sequence>MKFTHKLFFSITALLTAAFMLFGSFMLFSYFNRMLERETEQGKRENLLFQTIYDMVYQNMEKYGAEFAGIQAGNSATERMTDQNGTECMILETDGTITLEGSLKLPQDEIRSLAEEMIRTMDPGADQVYGVRRVGTCYYLLSIITDQATDSADTVYLGILKDLSGIYEERSNMMRQYGIALAGLLVIGGLAAFLLSKYLTRPIEQLNRTAGRIAGGDFEKRAVYQGTDEIGELSRSFNRMTDRLVRQMEEKELEAKQKEDFTAAFAHELKTPLTSIIGYADMLNSYELTEQERGEATYYIFSQGKRLEGLSHKLLELVGMDRQELEFKKLPTKELEENIRDTMRIPFERKGIRGKIDLQKGVILGDRDLLLSLLYNLLDNAVKAVEEGGFILMKGSKLTQGYEIKVVDNGRGIPKEEIARITEAFYMVDKSRSRKEGGAGIGMALCQKIITLHQGELKIDSKLGEGTVMRLYFPGEIQAVNNKSNRGAKGGI</sequence>
<dbReference type="KEGG" id="ssun:H9Q77_08540"/>
<gene>
    <name evidence="17" type="ORF">H9Q77_08540</name>
</gene>
<dbReference type="InterPro" id="IPR036097">
    <property type="entry name" value="HisK_dim/P_sf"/>
</dbReference>
<dbReference type="Gene3D" id="3.30.565.10">
    <property type="entry name" value="Histidine kinase-like ATPase, C-terminal domain"/>
    <property type="match status" value="1"/>
</dbReference>
<evidence type="ECO:0000256" key="2">
    <source>
        <dbReference type="ARBA" id="ARBA00004651"/>
    </source>
</evidence>
<dbReference type="RefSeq" id="WP_249325156.1">
    <property type="nucleotide sequence ID" value="NZ_CP060633.1"/>
</dbReference>
<dbReference type="SMART" id="SM00388">
    <property type="entry name" value="HisKA"/>
    <property type="match status" value="1"/>
</dbReference>
<dbReference type="InterPro" id="IPR050398">
    <property type="entry name" value="HssS/ArlS-like"/>
</dbReference>
<dbReference type="InterPro" id="IPR003661">
    <property type="entry name" value="HisK_dim/P_dom"/>
</dbReference>
<dbReference type="InterPro" id="IPR036890">
    <property type="entry name" value="HATPase_C_sf"/>
</dbReference>
<keyword evidence="6" id="KW-0808">Transferase</keyword>
<dbReference type="SUPFAM" id="SSF55874">
    <property type="entry name" value="ATPase domain of HSP90 chaperone/DNA topoisomerase II/histidine kinase"/>
    <property type="match status" value="1"/>
</dbReference>
<dbReference type="InterPro" id="IPR004358">
    <property type="entry name" value="Sig_transdc_His_kin-like_C"/>
</dbReference>
<organism evidence="17 18">
    <name type="scientific">Simiaoa sunii</name>
    <dbReference type="NCBI Taxonomy" id="2763672"/>
    <lineage>
        <taxon>Bacteria</taxon>
        <taxon>Bacillati</taxon>
        <taxon>Bacillota</taxon>
        <taxon>Clostridia</taxon>
        <taxon>Lachnospirales</taxon>
        <taxon>Lachnospiraceae</taxon>
        <taxon>Simiaoa</taxon>
    </lineage>
</organism>
<dbReference type="SMART" id="SM00304">
    <property type="entry name" value="HAMP"/>
    <property type="match status" value="1"/>
</dbReference>
<comment type="catalytic activity">
    <reaction evidence="1">
        <text>ATP + protein L-histidine = ADP + protein N-phospho-L-histidine.</text>
        <dbReference type="EC" id="2.7.13.3"/>
    </reaction>
</comment>
<dbReference type="PROSITE" id="PS50885">
    <property type="entry name" value="HAMP"/>
    <property type="match status" value="1"/>
</dbReference>
<keyword evidence="7 14" id="KW-0812">Transmembrane</keyword>
<dbReference type="Pfam" id="PF00512">
    <property type="entry name" value="HisKA"/>
    <property type="match status" value="1"/>
</dbReference>
<protein>
    <recommendedName>
        <fullName evidence="3">histidine kinase</fullName>
        <ecNumber evidence="3">2.7.13.3</ecNumber>
    </recommendedName>
</protein>
<evidence type="ECO:0000256" key="3">
    <source>
        <dbReference type="ARBA" id="ARBA00012438"/>
    </source>
</evidence>
<dbReference type="Pfam" id="PF02518">
    <property type="entry name" value="HATPase_c"/>
    <property type="match status" value="1"/>
</dbReference>
<keyword evidence="10" id="KW-0067">ATP-binding</keyword>
<evidence type="ECO:0000256" key="5">
    <source>
        <dbReference type="ARBA" id="ARBA00022553"/>
    </source>
</evidence>
<dbReference type="SUPFAM" id="SSF47384">
    <property type="entry name" value="Homodimeric domain of signal transducing histidine kinase"/>
    <property type="match status" value="1"/>
</dbReference>
<evidence type="ECO:0000256" key="6">
    <source>
        <dbReference type="ARBA" id="ARBA00022679"/>
    </source>
</evidence>
<dbReference type="GO" id="GO:0000155">
    <property type="term" value="F:phosphorelay sensor kinase activity"/>
    <property type="evidence" value="ECO:0007669"/>
    <property type="project" value="InterPro"/>
</dbReference>
<dbReference type="CDD" id="cd06225">
    <property type="entry name" value="HAMP"/>
    <property type="match status" value="1"/>
</dbReference>
<dbReference type="SMART" id="SM00387">
    <property type="entry name" value="HATPase_c"/>
    <property type="match status" value="1"/>
</dbReference>
<dbReference type="Proteomes" id="UP000515981">
    <property type="component" value="Chromosome"/>
</dbReference>
<dbReference type="PRINTS" id="PR00344">
    <property type="entry name" value="BCTRLSENSOR"/>
</dbReference>
<keyword evidence="18" id="KW-1185">Reference proteome</keyword>
<evidence type="ECO:0000313" key="17">
    <source>
        <dbReference type="EMBL" id="QNM01189.1"/>
    </source>
</evidence>
<keyword evidence="4" id="KW-1003">Cell membrane</keyword>
<evidence type="ECO:0000259" key="16">
    <source>
        <dbReference type="PROSITE" id="PS50885"/>
    </source>
</evidence>
<feature type="transmembrane region" description="Helical" evidence="14">
    <location>
        <begin position="177"/>
        <end position="199"/>
    </location>
</feature>
<keyword evidence="5" id="KW-0597">Phosphoprotein</keyword>
<evidence type="ECO:0000256" key="12">
    <source>
        <dbReference type="ARBA" id="ARBA00023012"/>
    </source>
</evidence>
<dbReference type="InterPro" id="IPR003594">
    <property type="entry name" value="HATPase_dom"/>
</dbReference>
<feature type="transmembrane region" description="Helical" evidence="14">
    <location>
        <begin position="6"/>
        <end position="31"/>
    </location>
</feature>
<accession>A0A7G9FRK7</accession>
<evidence type="ECO:0000256" key="14">
    <source>
        <dbReference type="SAM" id="Phobius"/>
    </source>
</evidence>
<dbReference type="Gene3D" id="6.10.340.10">
    <property type="match status" value="1"/>
</dbReference>
<evidence type="ECO:0000313" key="18">
    <source>
        <dbReference type="Proteomes" id="UP000515981"/>
    </source>
</evidence>
<dbReference type="EMBL" id="CP060633">
    <property type="protein sequence ID" value="QNM01189.1"/>
    <property type="molecule type" value="Genomic_DNA"/>
</dbReference>
<name>A0A7G9FRK7_9FIRM</name>
<evidence type="ECO:0000256" key="7">
    <source>
        <dbReference type="ARBA" id="ARBA00022692"/>
    </source>
</evidence>
<dbReference type="PANTHER" id="PTHR45528">
    <property type="entry name" value="SENSOR HISTIDINE KINASE CPXA"/>
    <property type="match status" value="1"/>
</dbReference>
<feature type="domain" description="Histidine kinase" evidence="15">
    <location>
        <begin position="264"/>
        <end position="477"/>
    </location>
</feature>
<dbReference type="InterPro" id="IPR005467">
    <property type="entry name" value="His_kinase_dom"/>
</dbReference>
<dbReference type="PROSITE" id="PS50109">
    <property type="entry name" value="HIS_KIN"/>
    <property type="match status" value="1"/>
</dbReference>
<keyword evidence="8" id="KW-0547">Nucleotide-binding</keyword>
<dbReference type="PANTHER" id="PTHR45528:SF1">
    <property type="entry name" value="SENSOR HISTIDINE KINASE CPXA"/>
    <property type="match status" value="1"/>
</dbReference>
<evidence type="ECO:0000259" key="15">
    <source>
        <dbReference type="PROSITE" id="PS50109"/>
    </source>
</evidence>